<name>A0A0C3NZ50_PHLG1</name>
<protein>
    <recommendedName>
        <fullName evidence="3">Spherulation-specific family 4</fullName>
    </recommendedName>
</protein>
<dbReference type="OrthoDB" id="5342184at2759"/>
<dbReference type="HOGENOM" id="CLU_060605_3_2_1"/>
<dbReference type="PANTHER" id="PTHR35040">
    <property type="match status" value="1"/>
</dbReference>
<gene>
    <name evidence="1" type="ORF">PHLGIDRAFT_65173</name>
</gene>
<evidence type="ECO:0000313" key="1">
    <source>
        <dbReference type="EMBL" id="KIP10724.1"/>
    </source>
</evidence>
<evidence type="ECO:0008006" key="3">
    <source>
        <dbReference type="Google" id="ProtNLM"/>
    </source>
</evidence>
<evidence type="ECO:0000313" key="2">
    <source>
        <dbReference type="Proteomes" id="UP000053257"/>
    </source>
</evidence>
<dbReference type="EMBL" id="KN840452">
    <property type="protein sequence ID" value="KIP10724.1"/>
    <property type="molecule type" value="Genomic_DNA"/>
</dbReference>
<keyword evidence="2" id="KW-1185">Reference proteome</keyword>
<dbReference type="Pfam" id="PF12138">
    <property type="entry name" value="Spherulin4"/>
    <property type="match status" value="1"/>
</dbReference>
<organism evidence="1 2">
    <name type="scientific">Phlebiopsis gigantea (strain 11061_1 CR5-6)</name>
    <name type="common">White-rot fungus</name>
    <name type="synonym">Peniophora gigantea</name>
    <dbReference type="NCBI Taxonomy" id="745531"/>
    <lineage>
        <taxon>Eukaryota</taxon>
        <taxon>Fungi</taxon>
        <taxon>Dikarya</taxon>
        <taxon>Basidiomycota</taxon>
        <taxon>Agaricomycotina</taxon>
        <taxon>Agaricomycetes</taxon>
        <taxon>Polyporales</taxon>
        <taxon>Phanerochaetaceae</taxon>
        <taxon>Phlebiopsis</taxon>
    </lineage>
</organism>
<reference evidence="1 2" key="1">
    <citation type="journal article" date="2014" name="PLoS Genet.">
        <title>Analysis of the Phlebiopsis gigantea genome, transcriptome and secretome provides insight into its pioneer colonization strategies of wood.</title>
        <authorList>
            <person name="Hori C."/>
            <person name="Ishida T."/>
            <person name="Igarashi K."/>
            <person name="Samejima M."/>
            <person name="Suzuki H."/>
            <person name="Master E."/>
            <person name="Ferreira P."/>
            <person name="Ruiz-Duenas F.J."/>
            <person name="Held B."/>
            <person name="Canessa P."/>
            <person name="Larrondo L.F."/>
            <person name="Schmoll M."/>
            <person name="Druzhinina I.S."/>
            <person name="Kubicek C.P."/>
            <person name="Gaskell J.A."/>
            <person name="Kersten P."/>
            <person name="St John F."/>
            <person name="Glasner J."/>
            <person name="Sabat G."/>
            <person name="Splinter BonDurant S."/>
            <person name="Syed K."/>
            <person name="Yadav J."/>
            <person name="Mgbeahuruike A.C."/>
            <person name="Kovalchuk A."/>
            <person name="Asiegbu F.O."/>
            <person name="Lackner G."/>
            <person name="Hoffmeister D."/>
            <person name="Rencoret J."/>
            <person name="Gutierrez A."/>
            <person name="Sun H."/>
            <person name="Lindquist E."/>
            <person name="Barry K."/>
            <person name="Riley R."/>
            <person name="Grigoriev I.V."/>
            <person name="Henrissat B."/>
            <person name="Kues U."/>
            <person name="Berka R.M."/>
            <person name="Martinez A.T."/>
            <person name="Covert S.F."/>
            <person name="Blanchette R.A."/>
            <person name="Cullen D."/>
        </authorList>
    </citation>
    <scope>NUCLEOTIDE SEQUENCE [LARGE SCALE GENOMIC DNA]</scope>
    <source>
        <strain evidence="1 2">11061_1 CR5-6</strain>
    </source>
</reference>
<sequence length="193" mass="20610">MATTALATGIIVPVYIFPDQAPSCSAWEPLISAIAANPTIPFFLIINPDSGPGGGAGSQPDPTSYQGCIPELKSHPNVKTVGYVLTGFGSRSQSDVNSDVATYAGWASAYRLDGVFFDEVDPTSDLLSLYTTYAQDARQSFGDGDGLVILNPGSNVQDIGYFPIADQIVTAENFFDDFRYFSHIANIYSLTLS</sequence>
<dbReference type="InterPro" id="IPR021986">
    <property type="entry name" value="Spherulin4"/>
</dbReference>
<dbReference type="PANTHER" id="PTHR35040:SF9">
    <property type="entry name" value="4-LIKE CELL SURFACE PROTEIN, PUTATIVE (AFU_ORTHOLOGUE AFUA_4G14080)-RELATED"/>
    <property type="match status" value="1"/>
</dbReference>
<dbReference type="Proteomes" id="UP000053257">
    <property type="component" value="Unassembled WGS sequence"/>
</dbReference>
<dbReference type="AlphaFoldDB" id="A0A0C3NZ50"/>
<accession>A0A0C3NZ50</accession>
<proteinExistence type="predicted"/>